<protein>
    <submittedName>
        <fullName evidence="9">Major facilitator superfamily protein</fullName>
    </submittedName>
</protein>
<dbReference type="EMBL" id="AOTZ01000004">
    <property type="protein sequence ID" value="EZP77368.1"/>
    <property type="molecule type" value="Genomic_DNA"/>
</dbReference>
<evidence type="ECO:0000313" key="10">
    <source>
        <dbReference type="Proteomes" id="UP000023566"/>
    </source>
</evidence>
<sequence length="402" mass="44813">MHKYSSRIDRIIFLAVSFFFWLSLFIYMPILSPYIELLGGTYIFVGAVLGSYGLMQFLFRIPIGVASDFVKRRKPFIILGMLMAMMSGLMFALTDSLGWALISRSFAGIAAATWVAFTVLYSSYFRFEEVHQAMSKISFIVVLAQLIGMTCSGYIVDKWGWHAPFWIGGALGIIGTLFSFFIYEPRKAGNQQSSIQIRDLLVVMKEPLLLKVSILSILAHSIIFTTMFGFIPAYALKIGLQERDLSIIVFSFMIPHALATFFIGKVIVPLLGKWKSLTLAFFCSAIFTLITPIIEEKALLCIIQACNGFSLGLLFPLLLGMSIESIDDDKRATAMGTYQAIYAIGMFGGPYFAGVLNSMMGIRSSFYFAGILAIVAMVLILLWNNKEMLAVNDFELKGREKG</sequence>
<keyword evidence="10" id="KW-1185">Reference proteome</keyword>
<feature type="transmembrane region" description="Helical" evidence="7">
    <location>
        <begin position="208"/>
        <end position="233"/>
    </location>
</feature>
<evidence type="ECO:0000256" key="3">
    <source>
        <dbReference type="ARBA" id="ARBA00022475"/>
    </source>
</evidence>
<feature type="transmembrane region" description="Helical" evidence="7">
    <location>
        <begin position="42"/>
        <end position="63"/>
    </location>
</feature>
<dbReference type="PANTHER" id="PTHR43124:SF3">
    <property type="entry name" value="CHLORAMPHENICOL EFFLUX PUMP RV0191"/>
    <property type="match status" value="1"/>
</dbReference>
<feature type="transmembrane region" description="Helical" evidence="7">
    <location>
        <begin position="276"/>
        <end position="294"/>
    </location>
</feature>
<dbReference type="Pfam" id="PF07690">
    <property type="entry name" value="MFS_1"/>
    <property type="match status" value="1"/>
</dbReference>
<evidence type="ECO:0000256" key="5">
    <source>
        <dbReference type="ARBA" id="ARBA00022989"/>
    </source>
</evidence>
<evidence type="ECO:0000259" key="8">
    <source>
        <dbReference type="PROSITE" id="PS50850"/>
    </source>
</evidence>
<evidence type="ECO:0000256" key="4">
    <source>
        <dbReference type="ARBA" id="ARBA00022692"/>
    </source>
</evidence>
<feature type="transmembrane region" description="Helical" evidence="7">
    <location>
        <begin position="245"/>
        <end position="264"/>
    </location>
</feature>
<keyword evidence="6 7" id="KW-0472">Membrane</keyword>
<dbReference type="AlphaFoldDB" id="A0ABC9VFQ7"/>
<organism evidence="9 10">
    <name type="scientific">Parageobacillus genomosp. 1</name>
    <dbReference type="NCBI Taxonomy" id="1295642"/>
    <lineage>
        <taxon>Bacteria</taxon>
        <taxon>Bacillati</taxon>
        <taxon>Bacillota</taxon>
        <taxon>Bacilli</taxon>
        <taxon>Bacillales</taxon>
        <taxon>Anoxybacillaceae</taxon>
        <taxon>Parageobacillus</taxon>
    </lineage>
</organism>
<comment type="caution">
    <text evidence="9">The sequence shown here is derived from an EMBL/GenBank/DDBJ whole genome shotgun (WGS) entry which is preliminary data.</text>
</comment>
<keyword evidence="2" id="KW-0813">Transport</keyword>
<feature type="transmembrane region" description="Helical" evidence="7">
    <location>
        <begin position="300"/>
        <end position="319"/>
    </location>
</feature>
<evidence type="ECO:0000256" key="2">
    <source>
        <dbReference type="ARBA" id="ARBA00022448"/>
    </source>
</evidence>
<dbReference type="InterPro" id="IPR020846">
    <property type="entry name" value="MFS_dom"/>
</dbReference>
<evidence type="ECO:0000313" key="9">
    <source>
        <dbReference type="EMBL" id="EZP77368.1"/>
    </source>
</evidence>
<feature type="transmembrane region" description="Helical" evidence="7">
    <location>
        <begin position="75"/>
        <end position="93"/>
    </location>
</feature>
<feature type="transmembrane region" description="Helical" evidence="7">
    <location>
        <begin position="340"/>
        <end position="360"/>
    </location>
</feature>
<keyword evidence="3" id="KW-1003">Cell membrane</keyword>
<feature type="transmembrane region" description="Helical" evidence="7">
    <location>
        <begin position="366"/>
        <end position="383"/>
    </location>
</feature>
<dbReference type="Proteomes" id="UP000023566">
    <property type="component" value="Chromosome"/>
</dbReference>
<feature type="transmembrane region" description="Helical" evidence="7">
    <location>
        <begin position="137"/>
        <end position="156"/>
    </location>
</feature>
<gene>
    <name evidence="9" type="ORF">H839_07014</name>
</gene>
<dbReference type="PROSITE" id="PS50850">
    <property type="entry name" value="MFS"/>
    <property type="match status" value="1"/>
</dbReference>
<feature type="domain" description="Major facilitator superfamily (MFS) profile" evidence="8">
    <location>
        <begin position="9"/>
        <end position="388"/>
    </location>
</feature>
<name>A0ABC9VFQ7_9BACL</name>
<evidence type="ECO:0000256" key="6">
    <source>
        <dbReference type="ARBA" id="ARBA00023136"/>
    </source>
</evidence>
<feature type="transmembrane region" description="Helical" evidence="7">
    <location>
        <begin position="105"/>
        <end position="125"/>
    </location>
</feature>
<dbReference type="RefSeq" id="WP_088124125.1">
    <property type="nucleotide sequence ID" value="NZ_CM002692.1"/>
</dbReference>
<reference evidence="9 10" key="1">
    <citation type="journal article" date="2014" name="Appl. Microbiol. Biotechnol.">
        <title>Transformable facultative thermophile Geobacillus stearothermophilus NUB3621 as a host strain for metabolic engineering.</title>
        <authorList>
            <person name="Blanchard K."/>
            <person name="Robic S."/>
            <person name="Matsumura I."/>
        </authorList>
    </citation>
    <scope>NUCLEOTIDE SEQUENCE [LARGE SCALE GENOMIC DNA]</scope>
    <source>
        <strain evidence="9 10">NUB3621</strain>
    </source>
</reference>
<dbReference type="Gene3D" id="1.20.1250.20">
    <property type="entry name" value="MFS general substrate transporter like domains"/>
    <property type="match status" value="1"/>
</dbReference>
<dbReference type="GO" id="GO:0005886">
    <property type="term" value="C:plasma membrane"/>
    <property type="evidence" value="ECO:0007669"/>
    <property type="project" value="UniProtKB-SubCell"/>
</dbReference>
<dbReference type="InterPro" id="IPR011701">
    <property type="entry name" value="MFS"/>
</dbReference>
<keyword evidence="4 7" id="KW-0812">Transmembrane</keyword>
<feature type="transmembrane region" description="Helical" evidence="7">
    <location>
        <begin position="12"/>
        <end position="30"/>
    </location>
</feature>
<comment type="subcellular location">
    <subcellularLocation>
        <location evidence="1">Cell membrane</location>
        <topology evidence="1">Multi-pass membrane protein</topology>
    </subcellularLocation>
</comment>
<dbReference type="InterPro" id="IPR036259">
    <property type="entry name" value="MFS_trans_sf"/>
</dbReference>
<proteinExistence type="predicted"/>
<accession>A0ABC9VFQ7</accession>
<feature type="transmembrane region" description="Helical" evidence="7">
    <location>
        <begin position="162"/>
        <end position="183"/>
    </location>
</feature>
<dbReference type="InterPro" id="IPR050189">
    <property type="entry name" value="MFS_Efflux_Transporters"/>
</dbReference>
<evidence type="ECO:0000256" key="7">
    <source>
        <dbReference type="SAM" id="Phobius"/>
    </source>
</evidence>
<keyword evidence="5 7" id="KW-1133">Transmembrane helix</keyword>
<evidence type="ECO:0000256" key="1">
    <source>
        <dbReference type="ARBA" id="ARBA00004651"/>
    </source>
</evidence>
<dbReference type="PANTHER" id="PTHR43124">
    <property type="entry name" value="PURINE EFFLUX PUMP PBUE"/>
    <property type="match status" value="1"/>
</dbReference>
<dbReference type="SUPFAM" id="SSF103473">
    <property type="entry name" value="MFS general substrate transporter"/>
    <property type="match status" value="1"/>
</dbReference>